<dbReference type="Pfam" id="PF00501">
    <property type="entry name" value="AMP-binding"/>
    <property type="match status" value="1"/>
</dbReference>
<dbReference type="InterPro" id="IPR042099">
    <property type="entry name" value="ANL_N_sf"/>
</dbReference>
<dbReference type="InterPro" id="IPR001242">
    <property type="entry name" value="Condensation_dom"/>
</dbReference>
<evidence type="ECO:0000259" key="6">
    <source>
        <dbReference type="PROSITE" id="PS50075"/>
    </source>
</evidence>
<dbReference type="SUPFAM" id="SSF47336">
    <property type="entry name" value="ACP-like"/>
    <property type="match status" value="1"/>
</dbReference>
<evidence type="ECO:0000256" key="4">
    <source>
        <dbReference type="ARBA" id="ARBA00022737"/>
    </source>
</evidence>
<sequence>MSQHTQGSLEILGAKLYWDQKLAGLTLSKLFPFQERDLPEKNSVFTYYELLVNDDLVTRLQNVANNNEIALNSLLLTALKILIYKCTGQQDIVVTSPVYGTSKLNRIIPLRDTIRPDMTLKAALFAIRQTLSDGYKYQYYPWHRSSISLKQDQTISEVMLVMGGIHDLELLKDIESLQNSLTIVCKKHGNGLKLQLIYNRGLGNIANAFLQAYVRLLQYMVFNFENTISECCLFERNYCNHQFKKLPFSTRKLDKAIHQRFEEQVSRTSANIAARMGEHCITYNELNLQANHFARVLRSHGITREQPVAIVMSLSINLLIAIFSVLKSGGYYTIIDPSLPPDHIENLLKEGQCFVVTNDLIEFPSNKTVININKAMDPLLVVENLACTNICDDLACILYVQDSSQKLYRVMIEHGSAIDLLDFNEQYLGWNEQDQVAMLAKHTSIEFFRQMLLCLLTGATLNLTAPIEQNYEWSLESFISEKHITTLMIPSIYLNLLNPNRNHSLKKLIVIGDIRDKNLIEQWHGKTEILYTYGPSEVIGYVATCNSGDCYDYGSWVIGYPAFPYQLYIIDPDGQLQANGLPGKLVIMGNSLSRNDSNQIDVKTMMSSRCWSDGHTIHTETIARQRHNGAFEIIGGFVQQMEILSHWIELFHQSDENINQIDLHKEIKEKISAAWKKITNIDVITTNRSFLELGGNSIQILKLVAELHRLYPGKISAPDILAYPTIDKLAHRIAELDLNQGTIESNINNDNVHNIALLMPKSFFKFNHGDRNNNATLSYTFTPVVSKRLAEISKTSITQEWVIIAAAYIHSLSLVSGENVVNVQTIDNKNNFYSVKVNLKEITDFNTLSSHVDRHLKSSKKPNIYALNKMRLPKESTLILPMVYDASSHQFDHEWLKTFDMILGIRKEDRTINITLRYNRFRLNSESIGEWLRKFIHYVGALVENLT</sequence>
<dbReference type="PANTHER" id="PTHR45527:SF1">
    <property type="entry name" value="FATTY ACID SYNTHASE"/>
    <property type="match status" value="1"/>
</dbReference>
<keyword evidence="5" id="KW-0045">Antibiotic biosynthesis</keyword>
<dbReference type="SUPFAM" id="SSF56801">
    <property type="entry name" value="Acetyl-CoA synthetase-like"/>
    <property type="match status" value="1"/>
</dbReference>
<keyword evidence="2" id="KW-0596">Phosphopantetheine</keyword>
<comment type="cofactor">
    <cofactor evidence="1">
        <name>pantetheine 4'-phosphate</name>
        <dbReference type="ChEBI" id="CHEBI:47942"/>
    </cofactor>
</comment>
<accession>A0ABX1X4N2</accession>
<reference evidence="7 8" key="1">
    <citation type="submission" date="2019-10" db="EMBL/GenBank/DDBJ databases">
        <title>Description of Paenibacillus humi sp. nov.</title>
        <authorList>
            <person name="Carlier A."/>
            <person name="Qi S."/>
        </authorList>
    </citation>
    <scope>NUCLEOTIDE SEQUENCE [LARGE SCALE GENOMIC DNA]</scope>
    <source>
        <strain evidence="7 8">LMG 31461</strain>
    </source>
</reference>
<dbReference type="InterPro" id="IPR036736">
    <property type="entry name" value="ACP-like_sf"/>
</dbReference>
<keyword evidence="3" id="KW-0597">Phosphoprotein</keyword>
<dbReference type="RefSeq" id="WP_171629068.1">
    <property type="nucleotide sequence ID" value="NZ_WHNY01000009.1"/>
</dbReference>
<keyword evidence="4" id="KW-0677">Repeat</keyword>
<dbReference type="InterPro" id="IPR000873">
    <property type="entry name" value="AMP-dep_synth/lig_dom"/>
</dbReference>
<name>A0ABX1X4N2_9BACL</name>
<dbReference type="EMBL" id="WHNY01000009">
    <property type="protein sequence ID" value="NOU63264.1"/>
    <property type="molecule type" value="Genomic_DNA"/>
</dbReference>
<protein>
    <submittedName>
        <fullName evidence="7">AMP-binding protein</fullName>
    </submittedName>
</protein>
<organism evidence="7 8">
    <name type="scientific">Paenibacillus plantarum</name>
    <dbReference type="NCBI Taxonomy" id="2654975"/>
    <lineage>
        <taxon>Bacteria</taxon>
        <taxon>Bacillati</taxon>
        <taxon>Bacillota</taxon>
        <taxon>Bacilli</taxon>
        <taxon>Bacillales</taxon>
        <taxon>Paenibacillaceae</taxon>
        <taxon>Paenibacillus</taxon>
    </lineage>
</organism>
<evidence type="ECO:0000313" key="7">
    <source>
        <dbReference type="EMBL" id="NOU63264.1"/>
    </source>
</evidence>
<dbReference type="Proteomes" id="UP000653578">
    <property type="component" value="Unassembled WGS sequence"/>
</dbReference>
<dbReference type="InterPro" id="IPR009081">
    <property type="entry name" value="PP-bd_ACP"/>
</dbReference>
<dbReference type="Gene3D" id="3.40.50.12780">
    <property type="entry name" value="N-terminal domain of ligase-like"/>
    <property type="match status" value="1"/>
</dbReference>
<evidence type="ECO:0000256" key="3">
    <source>
        <dbReference type="ARBA" id="ARBA00022553"/>
    </source>
</evidence>
<dbReference type="InterPro" id="IPR006162">
    <property type="entry name" value="Ppantetheine_attach_site"/>
</dbReference>
<evidence type="ECO:0000256" key="5">
    <source>
        <dbReference type="ARBA" id="ARBA00023194"/>
    </source>
</evidence>
<evidence type="ECO:0000313" key="8">
    <source>
        <dbReference type="Proteomes" id="UP000653578"/>
    </source>
</evidence>
<dbReference type="SUPFAM" id="SSF52777">
    <property type="entry name" value="CoA-dependent acyltransferases"/>
    <property type="match status" value="1"/>
</dbReference>
<evidence type="ECO:0000256" key="2">
    <source>
        <dbReference type="ARBA" id="ARBA00022450"/>
    </source>
</evidence>
<dbReference type="PROSITE" id="PS50075">
    <property type="entry name" value="CARRIER"/>
    <property type="match status" value="1"/>
</dbReference>
<dbReference type="Pfam" id="PF00668">
    <property type="entry name" value="Condensation"/>
    <property type="match status" value="1"/>
</dbReference>
<proteinExistence type="predicted"/>
<dbReference type="Gene3D" id="3.30.559.30">
    <property type="entry name" value="Nonribosomal peptide synthetase, condensation domain"/>
    <property type="match status" value="1"/>
</dbReference>
<dbReference type="PANTHER" id="PTHR45527">
    <property type="entry name" value="NONRIBOSOMAL PEPTIDE SYNTHETASE"/>
    <property type="match status" value="1"/>
</dbReference>
<keyword evidence="8" id="KW-1185">Reference proteome</keyword>
<gene>
    <name evidence="7" type="ORF">GC096_04295</name>
</gene>
<dbReference type="Gene3D" id="1.10.1200.10">
    <property type="entry name" value="ACP-like"/>
    <property type="match status" value="1"/>
</dbReference>
<comment type="caution">
    <text evidence="7">The sequence shown here is derived from an EMBL/GenBank/DDBJ whole genome shotgun (WGS) entry which is preliminary data.</text>
</comment>
<evidence type="ECO:0000256" key="1">
    <source>
        <dbReference type="ARBA" id="ARBA00001957"/>
    </source>
</evidence>
<dbReference type="Pfam" id="PF00550">
    <property type="entry name" value="PP-binding"/>
    <property type="match status" value="1"/>
</dbReference>
<feature type="domain" description="Carrier" evidence="6">
    <location>
        <begin position="662"/>
        <end position="737"/>
    </location>
</feature>
<dbReference type="PROSITE" id="PS00012">
    <property type="entry name" value="PHOSPHOPANTETHEINE"/>
    <property type="match status" value="1"/>
</dbReference>